<dbReference type="PANTHER" id="PTHR13989">
    <property type="entry name" value="REPLICATION PROTEIN A-RELATED"/>
    <property type="match status" value="1"/>
</dbReference>
<protein>
    <recommendedName>
        <fullName evidence="7">Replication protein A C-terminal domain-containing protein</fullName>
    </recommendedName>
</protein>
<dbReference type="Pfam" id="PF08784">
    <property type="entry name" value="RPA_C"/>
    <property type="match status" value="1"/>
</dbReference>
<keyword evidence="6" id="KW-0472">Membrane</keyword>
<organism evidence="8 9">
    <name type="scientific">Cyclocybe aegerita</name>
    <name type="common">Black poplar mushroom</name>
    <name type="synonym">Agrocybe aegerita</name>
    <dbReference type="NCBI Taxonomy" id="1973307"/>
    <lineage>
        <taxon>Eukaryota</taxon>
        <taxon>Fungi</taxon>
        <taxon>Dikarya</taxon>
        <taxon>Basidiomycota</taxon>
        <taxon>Agaricomycotina</taxon>
        <taxon>Agaricomycetes</taxon>
        <taxon>Agaricomycetidae</taxon>
        <taxon>Agaricales</taxon>
        <taxon>Agaricineae</taxon>
        <taxon>Bolbitiaceae</taxon>
        <taxon>Cyclocybe</taxon>
    </lineage>
</organism>
<reference evidence="8 9" key="1">
    <citation type="submission" date="2020-01" db="EMBL/GenBank/DDBJ databases">
        <authorList>
            <person name="Gupta K D."/>
        </authorList>
    </citation>
    <scope>NUCLEOTIDE SEQUENCE [LARGE SCALE GENOMIC DNA]</scope>
</reference>
<feature type="region of interest" description="Disordered" evidence="5">
    <location>
        <begin position="222"/>
        <end position="243"/>
    </location>
</feature>
<dbReference type="GO" id="GO:0006289">
    <property type="term" value="P:nucleotide-excision repair"/>
    <property type="evidence" value="ECO:0007669"/>
    <property type="project" value="TreeGrafter"/>
</dbReference>
<dbReference type="SUPFAM" id="SSF50249">
    <property type="entry name" value="Nucleic acid-binding proteins"/>
    <property type="match status" value="1"/>
</dbReference>
<dbReference type="GO" id="GO:0035861">
    <property type="term" value="C:site of double-strand break"/>
    <property type="evidence" value="ECO:0007669"/>
    <property type="project" value="TreeGrafter"/>
</dbReference>
<evidence type="ECO:0000256" key="4">
    <source>
        <dbReference type="ARBA" id="ARBA00023242"/>
    </source>
</evidence>
<feature type="compositionally biased region" description="Polar residues" evidence="5">
    <location>
        <begin position="225"/>
        <end position="243"/>
    </location>
</feature>
<dbReference type="Gene3D" id="2.40.50.140">
    <property type="entry name" value="Nucleic acid-binding proteins"/>
    <property type="match status" value="1"/>
</dbReference>
<comment type="similarity">
    <text evidence="2">Belongs to the replication factor A protein 2 family.</text>
</comment>
<name>A0A8S0WK44_CYCAE</name>
<comment type="caution">
    <text evidence="8">The sequence shown here is derived from an EMBL/GenBank/DDBJ whole genome shotgun (WGS) entry which is preliminary data.</text>
</comment>
<keyword evidence="6" id="KW-0812">Transmembrane</keyword>
<feature type="domain" description="Replication protein A C-terminal" evidence="7">
    <location>
        <begin position="229"/>
        <end position="318"/>
    </location>
</feature>
<keyword evidence="6" id="KW-1133">Transmembrane helix</keyword>
<accession>A0A8S0WK44</accession>
<evidence type="ECO:0000256" key="1">
    <source>
        <dbReference type="ARBA" id="ARBA00004123"/>
    </source>
</evidence>
<keyword evidence="9" id="KW-1185">Reference proteome</keyword>
<dbReference type="InterPro" id="IPR036390">
    <property type="entry name" value="WH_DNA-bd_sf"/>
</dbReference>
<sequence>MSLKAYFLLPIYILSEFLFLALTLPSFECSRAVQTPDSGRLHTVESQFLHSRRVNMSQYESNFYGGGGGYLQGGSPFSQSGSPGGVRRTEISNSLRPFTIAQLNKATQAHTDAEWRVDDVEVGQVTVVAQVVTINRQATNCVYLIDDGTGQIEARHWVDSNEDEGSKWGGIQEQRYVRVTGGLKAFGKKRYINTIHIRDVKDPHEIYFHTLETITVSLIHERGPPNQNAQQKADGSGSSMNAYSAQAASGGLSDQFAHLPPLQRAILKFIIDQPPRDEGIHVALIAKAIGASPEDANKIGAALDKLMDEGHVYTTIDDSHFNVSL</sequence>
<dbReference type="AlphaFoldDB" id="A0A8S0WK44"/>
<evidence type="ECO:0000313" key="8">
    <source>
        <dbReference type="EMBL" id="CAA7271641.1"/>
    </source>
</evidence>
<evidence type="ECO:0000256" key="6">
    <source>
        <dbReference type="SAM" id="Phobius"/>
    </source>
</evidence>
<keyword evidence="3" id="KW-0238">DNA-binding</keyword>
<evidence type="ECO:0000256" key="2">
    <source>
        <dbReference type="ARBA" id="ARBA00007815"/>
    </source>
</evidence>
<dbReference type="EMBL" id="CACVBS010000112">
    <property type="protein sequence ID" value="CAA7271641.1"/>
    <property type="molecule type" value="Genomic_DNA"/>
</dbReference>
<dbReference type="InterPro" id="IPR040260">
    <property type="entry name" value="RFA2-like"/>
</dbReference>
<dbReference type="GO" id="GO:0000724">
    <property type="term" value="P:double-strand break repair via homologous recombination"/>
    <property type="evidence" value="ECO:0007669"/>
    <property type="project" value="TreeGrafter"/>
</dbReference>
<proteinExistence type="inferred from homology"/>
<evidence type="ECO:0000256" key="3">
    <source>
        <dbReference type="ARBA" id="ARBA00023125"/>
    </source>
</evidence>
<feature type="transmembrane region" description="Helical" evidence="6">
    <location>
        <begin position="7"/>
        <end position="27"/>
    </location>
</feature>
<dbReference type="GO" id="GO:0006260">
    <property type="term" value="P:DNA replication"/>
    <property type="evidence" value="ECO:0007669"/>
    <property type="project" value="TreeGrafter"/>
</dbReference>
<dbReference type="GO" id="GO:0005662">
    <property type="term" value="C:DNA replication factor A complex"/>
    <property type="evidence" value="ECO:0007669"/>
    <property type="project" value="TreeGrafter"/>
</dbReference>
<dbReference type="InterPro" id="IPR036388">
    <property type="entry name" value="WH-like_DNA-bd_sf"/>
</dbReference>
<keyword evidence="4" id="KW-0539">Nucleus</keyword>
<gene>
    <name evidence="8" type="ORF">AAE3_LOCUS13750</name>
</gene>
<dbReference type="Proteomes" id="UP000467700">
    <property type="component" value="Unassembled WGS sequence"/>
</dbReference>
<dbReference type="CDD" id="cd04478">
    <property type="entry name" value="RPA2_DBD_D"/>
    <property type="match status" value="1"/>
</dbReference>
<comment type="subcellular location">
    <subcellularLocation>
        <location evidence="1">Nucleus</location>
    </subcellularLocation>
</comment>
<dbReference type="SUPFAM" id="SSF46785">
    <property type="entry name" value="Winged helix' DNA-binding domain"/>
    <property type="match status" value="1"/>
</dbReference>
<dbReference type="InterPro" id="IPR014892">
    <property type="entry name" value="RPA_C"/>
</dbReference>
<dbReference type="GO" id="GO:0003697">
    <property type="term" value="F:single-stranded DNA binding"/>
    <property type="evidence" value="ECO:0007669"/>
    <property type="project" value="TreeGrafter"/>
</dbReference>
<evidence type="ECO:0000259" key="7">
    <source>
        <dbReference type="Pfam" id="PF08784"/>
    </source>
</evidence>
<evidence type="ECO:0000256" key="5">
    <source>
        <dbReference type="SAM" id="MobiDB-lite"/>
    </source>
</evidence>
<dbReference type="InterPro" id="IPR012340">
    <property type="entry name" value="NA-bd_OB-fold"/>
</dbReference>
<dbReference type="GO" id="GO:0000781">
    <property type="term" value="C:chromosome, telomeric region"/>
    <property type="evidence" value="ECO:0007669"/>
    <property type="project" value="TreeGrafter"/>
</dbReference>
<dbReference type="OrthoDB" id="25571at2759"/>
<evidence type="ECO:0000313" key="9">
    <source>
        <dbReference type="Proteomes" id="UP000467700"/>
    </source>
</evidence>
<dbReference type="Gene3D" id="1.10.10.10">
    <property type="entry name" value="Winged helix-like DNA-binding domain superfamily/Winged helix DNA-binding domain"/>
    <property type="match status" value="1"/>
</dbReference>
<dbReference type="PANTHER" id="PTHR13989:SF16">
    <property type="entry name" value="REPLICATION PROTEIN A2"/>
    <property type="match status" value="1"/>
</dbReference>